<dbReference type="SUPFAM" id="SSF53756">
    <property type="entry name" value="UDP-Glycosyltransferase/glycogen phosphorylase"/>
    <property type="match status" value="1"/>
</dbReference>
<dbReference type="CDD" id="cd03801">
    <property type="entry name" value="GT4_PimA-like"/>
    <property type="match status" value="1"/>
</dbReference>
<dbReference type="Proteomes" id="UP000001660">
    <property type="component" value="Chromosome"/>
</dbReference>
<evidence type="ECO:0000259" key="3">
    <source>
        <dbReference type="Pfam" id="PF13439"/>
    </source>
</evidence>
<dbReference type="InterPro" id="IPR001296">
    <property type="entry name" value="Glyco_trans_1"/>
</dbReference>
<dbReference type="Pfam" id="PF00534">
    <property type="entry name" value="Glycos_transf_1"/>
    <property type="match status" value="1"/>
</dbReference>
<dbReference type="AlphaFoldDB" id="D8PH37"/>
<keyword evidence="1" id="KW-0472">Membrane</keyword>
<protein>
    <submittedName>
        <fullName evidence="4">Putative Glycosyl transferase, group 1</fullName>
        <ecNumber evidence="4">2.4.1.-</ecNumber>
    </submittedName>
</protein>
<dbReference type="InterPro" id="IPR028098">
    <property type="entry name" value="Glyco_trans_4-like_N"/>
</dbReference>
<evidence type="ECO:0000256" key="1">
    <source>
        <dbReference type="SAM" id="Phobius"/>
    </source>
</evidence>
<dbReference type="PANTHER" id="PTHR45947">
    <property type="entry name" value="SULFOQUINOVOSYL TRANSFERASE SQD2"/>
    <property type="match status" value="1"/>
</dbReference>
<feature type="transmembrane region" description="Helical" evidence="1">
    <location>
        <begin position="70"/>
        <end position="93"/>
    </location>
</feature>
<feature type="domain" description="Glycosyl transferase family 1" evidence="2">
    <location>
        <begin position="201"/>
        <end position="362"/>
    </location>
</feature>
<sequence>MNIMLVTPWRPSLTGGISTVVARLTGEFQKKGHNITIFVADRENRLRQIEALDEIPVYGMYLRSPVSSQYPLRAMVMCCIWFPITMVQLIWLAKKKQLDAVLIQYPLPAMFYFGILKRVFGGTLFITYQGNDAHDLCLWDRREQRLVRFLLEKADLVLGVSRTLLAKVESVLQGIHLRRSRQLPNGAPLDVIRAVKAGEAGSDLPPNYLLTAGHLIQRKGIDLVIAALREAKERGVVLQLVVAGDGPERENLMRQSREQGVSGQVRFLGNQSHRQVLSLMKTCLAFVLASRAEGMPLVIAEAMACGKAVIASNIDGVPEIVHDGTTGILVPAGDSGALATGLIRLCSDVAFRETLAKQGEEWACREYNWEAIARRYLGFIEECQAHR</sequence>
<evidence type="ECO:0000313" key="4">
    <source>
        <dbReference type="EMBL" id="CBK42574.1"/>
    </source>
</evidence>
<gene>
    <name evidence="4" type="ORF">NIDE2872</name>
</gene>
<dbReference type="CAZy" id="GT4">
    <property type="family name" value="Glycosyltransferase Family 4"/>
</dbReference>
<dbReference type="PANTHER" id="PTHR45947:SF3">
    <property type="entry name" value="SULFOQUINOVOSYL TRANSFERASE SQD2"/>
    <property type="match status" value="1"/>
</dbReference>
<dbReference type="EC" id="2.4.1.-" evidence="4"/>
<organism evidence="4 5">
    <name type="scientific">Nitrospira defluvii</name>
    <dbReference type="NCBI Taxonomy" id="330214"/>
    <lineage>
        <taxon>Bacteria</taxon>
        <taxon>Pseudomonadati</taxon>
        <taxon>Nitrospirota</taxon>
        <taxon>Nitrospiria</taxon>
        <taxon>Nitrospirales</taxon>
        <taxon>Nitrospiraceae</taxon>
        <taxon>Nitrospira</taxon>
    </lineage>
</organism>
<reference evidence="4 5" key="1">
    <citation type="journal article" date="2010" name="Proc. Natl. Acad. Sci. U.S.A.">
        <title>A Nitrospira metagenome illuminates the physiology and evolution of globally important nitrite-oxidizing bacteria.</title>
        <authorList>
            <person name="Lucker S."/>
            <person name="Wagner M."/>
            <person name="Maixner F."/>
            <person name="Pelletier E."/>
            <person name="Koch H."/>
            <person name="Vacherie B."/>
            <person name="Rattei T."/>
            <person name="Sinninghe Damste J."/>
            <person name="Spieck E."/>
            <person name="Le Paslier D."/>
            <person name="Daims H."/>
        </authorList>
    </citation>
    <scope>NUCLEOTIDE SEQUENCE [LARGE SCALE GENOMIC DNA]</scope>
</reference>
<dbReference type="OrthoDB" id="9804196at2"/>
<dbReference type="InterPro" id="IPR050194">
    <property type="entry name" value="Glycosyltransferase_grp1"/>
</dbReference>
<dbReference type="eggNOG" id="COG0438">
    <property type="taxonomic scope" value="Bacteria"/>
</dbReference>
<accession>D8PH37</accession>
<keyword evidence="1" id="KW-0812">Transmembrane</keyword>
<dbReference type="GO" id="GO:0016757">
    <property type="term" value="F:glycosyltransferase activity"/>
    <property type="evidence" value="ECO:0007669"/>
    <property type="project" value="UniProtKB-KW"/>
</dbReference>
<dbReference type="EMBL" id="FP929003">
    <property type="protein sequence ID" value="CBK42574.1"/>
    <property type="molecule type" value="Genomic_DNA"/>
</dbReference>
<feature type="domain" description="Glycosyltransferase subfamily 4-like N-terminal" evidence="3">
    <location>
        <begin position="15"/>
        <end position="190"/>
    </location>
</feature>
<dbReference type="KEGG" id="nde:NIDE2872"/>
<keyword evidence="4" id="KW-0808">Transferase</keyword>
<keyword evidence="4" id="KW-0328">Glycosyltransferase</keyword>
<proteinExistence type="predicted"/>
<evidence type="ECO:0000259" key="2">
    <source>
        <dbReference type="Pfam" id="PF00534"/>
    </source>
</evidence>
<dbReference type="HOGENOM" id="CLU_009583_2_5_0"/>
<name>D8PH37_9BACT</name>
<evidence type="ECO:0000313" key="5">
    <source>
        <dbReference type="Proteomes" id="UP000001660"/>
    </source>
</evidence>
<dbReference type="Pfam" id="PF13439">
    <property type="entry name" value="Glyco_transf_4"/>
    <property type="match status" value="1"/>
</dbReference>
<dbReference type="Gene3D" id="3.40.50.2000">
    <property type="entry name" value="Glycogen Phosphorylase B"/>
    <property type="match status" value="2"/>
</dbReference>
<keyword evidence="5" id="KW-1185">Reference proteome</keyword>
<dbReference type="STRING" id="330214.NIDE2872"/>
<keyword evidence="1" id="KW-1133">Transmembrane helix</keyword>